<proteinExistence type="predicted"/>
<dbReference type="GO" id="GO:0003677">
    <property type="term" value="F:DNA binding"/>
    <property type="evidence" value="ECO:0007669"/>
    <property type="project" value="InterPro"/>
</dbReference>
<dbReference type="GO" id="GO:0015074">
    <property type="term" value="P:DNA integration"/>
    <property type="evidence" value="ECO:0007669"/>
    <property type="project" value="InterPro"/>
</dbReference>
<dbReference type="GO" id="GO:0006310">
    <property type="term" value="P:DNA recombination"/>
    <property type="evidence" value="ECO:0007669"/>
    <property type="project" value="UniProtKB-KW"/>
</dbReference>
<evidence type="ECO:0000313" key="2">
    <source>
        <dbReference type="EMBL" id="SOY44384.1"/>
    </source>
</evidence>
<dbReference type="InterPro" id="IPR013762">
    <property type="entry name" value="Integrase-like_cat_sf"/>
</dbReference>
<gene>
    <name evidence="2" type="ORF">CBM2589_B120347</name>
</gene>
<reference evidence="2 3" key="1">
    <citation type="submission" date="2018-01" db="EMBL/GenBank/DDBJ databases">
        <authorList>
            <person name="Clerissi C."/>
        </authorList>
    </citation>
    <scope>NUCLEOTIDE SEQUENCE [LARGE SCALE GENOMIC DNA]</scope>
    <source>
        <strain evidence="2">Cupriavidus taiwanensis STM 3521</strain>
    </source>
</reference>
<evidence type="ECO:0000313" key="3">
    <source>
        <dbReference type="Proteomes" id="UP000256297"/>
    </source>
</evidence>
<dbReference type="AlphaFoldDB" id="A0A975WUT7"/>
<dbReference type="Proteomes" id="UP000256297">
    <property type="component" value="Chromosome CBM2589_b"/>
</dbReference>
<evidence type="ECO:0000256" key="1">
    <source>
        <dbReference type="ARBA" id="ARBA00023172"/>
    </source>
</evidence>
<dbReference type="EMBL" id="OFSP01000004">
    <property type="protein sequence ID" value="SOY44384.1"/>
    <property type="molecule type" value="Genomic_DNA"/>
</dbReference>
<protein>
    <recommendedName>
        <fullName evidence="4">Integrase</fullName>
    </recommendedName>
</protein>
<sequence length="50" mass="6003">MTDQQVDLRYVRDNFGHHSISTTSDYLRSEEDARHEATQARHRIEWTQKS</sequence>
<name>A0A975WUT7_9BURK</name>
<accession>A0A975WUT7</accession>
<dbReference type="Gene3D" id="1.10.443.10">
    <property type="entry name" value="Intergrase catalytic core"/>
    <property type="match status" value="1"/>
</dbReference>
<organism evidence="2 3">
    <name type="scientific">Cupriavidus taiwanensis</name>
    <dbReference type="NCBI Taxonomy" id="164546"/>
    <lineage>
        <taxon>Bacteria</taxon>
        <taxon>Pseudomonadati</taxon>
        <taxon>Pseudomonadota</taxon>
        <taxon>Betaproteobacteria</taxon>
        <taxon>Burkholderiales</taxon>
        <taxon>Burkholderiaceae</taxon>
        <taxon>Cupriavidus</taxon>
    </lineage>
</organism>
<evidence type="ECO:0008006" key="4">
    <source>
        <dbReference type="Google" id="ProtNLM"/>
    </source>
</evidence>
<keyword evidence="1" id="KW-0233">DNA recombination</keyword>
<comment type="caution">
    <text evidence="2">The sequence shown here is derived from an EMBL/GenBank/DDBJ whole genome shotgun (WGS) entry which is preliminary data.</text>
</comment>
<dbReference type="SUPFAM" id="SSF56349">
    <property type="entry name" value="DNA breaking-rejoining enzymes"/>
    <property type="match status" value="1"/>
</dbReference>
<dbReference type="InterPro" id="IPR011010">
    <property type="entry name" value="DNA_brk_join_enz"/>
</dbReference>